<reference evidence="2" key="1">
    <citation type="submission" date="2022-10" db="EMBL/GenBank/DDBJ databases">
        <title>Tapping the CABI collections for fungal endophytes: first genome assemblies for Collariella, Neodidymelliopsis, Ascochyta clinopodiicola, Didymella pomorum, Didymosphaeria variabile, Neocosmospora piperis and Neocucurbitaria cava.</title>
        <authorList>
            <person name="Hill R."/>
        </authorList>
    </citation>
    <scope>NUCLEOTIDE SEQUENCE</scope>
    <source>
        <strain evidence="2">IMI 356815</strain>
    </source>
</reference>
<dbReference type="EMBL" id="JAPEUX010000003">
    <property type="protein sequence ID" value="KAJ4356350.1"/>
    <property type="molecule type" value="Genomic_DNA"/>
</dbReference>
<evidence type="ECO:0000256" key="1">
    <source>
        <dbReference type="SAM" id="MobiDB-lite"/>
    </source>
</evidence>
<accession>A0A9W9CD60</accession>
<keyword evidence="3" id="KW-1185">Reference proteome</keyword>
<dbReference type="AlphaFoldDB" id="A0A9W9CD60"/>
<dbReference type="GeneID" id="80907912"/>
<dbReference type="RefSeq" id="XP_056073476.1">
    <property type="nucleotide sequence ID" value="XM_056213168.1"/>
</dbReference>
<protein>
    <submittedName>
        <fullName evidence="2">Uncharacterized protein</fullName>
    </submittedName>
</protein>
<proteinExistence type="predicted"/>
<feature type="compositionally biased region" description="Basic and acidic residues" evidence="1">
    <location>
        <begin position="105"/>
        <end position="115"/>
    </location>
</feature>
<feature type="compositionally biased region" description="Low complexity" evidence="1">
    <location>
        <begin position="56"/>
        <end position="73"/>
    </location>
</feature>
<evidence type="ECO:0000313" key="2">
    <source>
        <dbReference type="EMBL" id="KAJ4356350.1"/>
    </source>
</evidence>
<dbReference type="Proteomes" id="UP001140513">
    <property type="component" value="Unassembled WGS sequence"/>
</dbReference>
<feature type="compositionally biased region" description="Basic residues" evidence="1">
    <location>
        <begin position="18"/>
        <end position="27"/>
    </location>
</feature>
<gene>
    <name evidence="2" type="ORF">N0V89_004382</name>
</gene>
<evidence type="ECO:0000313" key="3">
    <source>
        <dbReference type="Proteomes" id="UP001140513"/>
    </source>
</evidence>
<feature type="region of interest" description="Disordered" evidence="1">
    <location>
        <begin position="1"/>
        <end position="166"/>
    </location>
</feature>
<feature type="compositionally biased region" description="Basic and acidic residues" evidence="1">
    <location>
        <begin position="148"/>
        <end position="158"/>
    </location>
</feature>
<comment type="caution">
    <text evidence="2">The sequence shown here is derived from an EMBL/GenBank/DDBJ whole genome shotgun (WGS) entry which is preliminary data.</text>
</comment>
<name>A0A9W9CD60_9PLEO</name>
<sequence>MRRSFPFPPASTVNFRTARTKKQKKQAPHQPGAGAVQHQNGQPLSKKQRKKLVNEANQQAQSQVQVQVQQQSKQNRRKKKLLAREAEQDKQGEAAELESATVPKWVKDLKPKEFGNGKVVNSHRGLDSQESQGYEPSKDRAWSSASDIHPEIRAEKTSIESISDPYSTSMVTSSAPAPLVLESSDLGAPTLPLVDIVKVAAGTKPFISIMVPLFPSKDEIASVKRNLDTVFGTGWASGTVEKHDTAEK</sequence>
<feature type="compositionally biased region" description="Basic and acidic residues" evidence="1">
    <location>
        <begin position="82"/>
        <end position="93"/>
    </location>
</feature>
<dbReference type="OrthoDB" id="10597478at2759"/>
<organism evidence="2 3">
    <name type="scientific">Didymosphaeria variabile</name>
    <dbReference type="NCBI Taxonomy" id="1932322"/>
    <lineage>
        <taxon>Eukaryota</taxon>
        <taxon>Fungi</taxon>
        <taxon>Dikarya</taxon>
        <taxon>Ascomycota</taxon>
        <taxon>Pezizomycotina</taxon>
        <taxon>Dothideomycetes</taxon>
        <taxon>Pleosporomycetidae</taxon>
        <taxon>Pleosporales</taxon>
        <taxon>Massarineae</taxon>
        <taxon>Didymosphaeriaceae</taxon>
        <taxon>Didymosphaeria</taxon>
    </lineage>
</organism>